<reference evidence="1" key="1">
    <citation type="submission" date="2021-03" db="EMBL/GenBank/DDBJ databases">
        <authorList>
            <person name="Tagirdzhanova G."/>
        </authorList>
    </citation>
    <scope>NUCLEOTIDE SEQUENCE</scope>
</reference>
<dbReference type="EMBL" id="CAJPDQ010000026">
    <property type="protein sequence ID" value="CAF9927197.1"/>
    <property type="molecule type" value="Genomic_DNA"/>
</dbReference>
<dbReference type="Proteomes" id="UP000664169">
    <property type="component" value="Unassembled WGS sequence"/>
</dbReference>
<sequence length="293" mass="31750">MDNPITIPVLLDLTQAASVTSYGIFSLSRFEGSSITDTLLEAAAELFSNHYGIWGQGAASKVGPFAKAGWRVKISAARLRAEYLPQSENAQNVYVKAMMGETLVGHAFATRWEYEGRTVCWITQLVVATPHRSKGNATQLLFKVRNSGYLDLGCGILSSHPFAIKAATRAFGVGLTKADLSMTREHARSIMSCCPVGYIREAKCKGSLFEDGQTNSGVVSCANTGFYVDHTEPLEALEIIKREGISWPLGTLPDGCEFLIFVKIGSSIISPPRSATVMETRNCQIDKVLSSNA</sequence>
<comment type="caution">
    <text evidence="1">The sequence shown here is derived from an EMBL/GenBank/DDBJ whole genome shotgun (WGS) entry which is preliminary data.</text>
</comment>
<evidence type="ECO:0000313" key="2">
    <source>
        <dbReference type="Proteomes" id="UP000664169"/>
    </source>
</evidence>
<organism evidence="1 2">
    <name type="scientific">Gomphillus americanus</name>
    <dbReference type="NCBI Taxonomy" id="1940652"/>
    <lineage>
        <taxon>Eukaryota</taxon>
        <taxon>Fungi</taxon>
        <taxon>Dikarya</taxon>
        <taxon>Ascomycota</taxon>
        <taxon>Pezizomycotina</taxon>
        <taxon>Lecanoromycetes</taxon>
        <taxon>OSLEUM clade</taxon>
        <taxon>Ostropomycetidae</taxon>
        <taxon>Ostropales</taxon>
        <taxon>Graphidaceae</taxon>
        <taxon>Gomphilloideae</taxon>
        <taxon>Gomphillus</taxon>
    </lineage>
</organism>
<gene>
    <name evidence="1" type="ORF">GOMPHAMPRED_004346</name>
</gene>
<accession>A0A8H3FQI2</accession>
<dbReference type="AlphaFoldDB" id="A0A8H3FQI2"/>
<dbReference type="InterPro" id="IPR016181">
    <property type="entry name" value="Acyl_CoA_acyltransferase"/>
</dbReference>
<dbReference type="SUPFAM" id="SSF55729">
    <property type="entry name" value="Acyl-CoA N-acyltransferases (Nat)"/>
    <property type="match status" value="1"/>
</dbReference>
<dbReference type="OrthoDB" id="2019666at2759"/>
<evidence type="ECO:0008006" key="3">
    <source>
        <dbReference type="Google" id="ProtNLM"/>
    </source>
</evidence>
<name>A0A8H3FQI2_9LECA</name>
<protein>
    <recommendedName>
        <fullName evidence="3">N-acetyltransferase domain-containing protein</fullName>
    </recommendedName>
</protein>
<keyword evidence="2" id="KW-1185">Reference proteome</keyword>
<proteinExistence type="predicted"/>
<dbReference type="Gene3D" id="3.40.630.30">
    <property type="match status" value="1"/>
</dbReference>
<evidence type="ECO:0000313" key="1">
    <source>
        <dbReference type="EMBL" id="CAF9927197.1"/>
    </source>
</evidence>